<dbReference type="SUPFAM" id="SSF53335">
    <property type="entry name" value="S-adenosyl-L-methionine-dependent methyltransferases"/>
    <property type="match status" value="1"/>
</dbReference>
<accession>A0A382GNJ4</accession>
<evidence type="ECO:0000259" key="1">
    <source>
        <dbReference type="Pfam" id="PF05050"/>
    </source>
</evidence>
<dbReference type="PANTHER" id="PTHR34203:SF15">
    <property type="entry name" value="SLL1173 PROTEIN"/>
    <property type="match status" value="1"/>
</dbReference>
<evidence type="ECO:0000313" key="2">
    <source>
        <dbReference type="EMBL" id="SVB76696.1"/>
    </source>
</evidence>
<dbReference type="InterPro" id="IPR029063">
    <property type="entry name" value="SAM-dependent_MTases_sf"/>
</dbReference>
<dbReference type="Gene3D" id="3.40.50.150">
    <property type="entry name" value="Vaccinia Virus protein VP39"/>
    <property type="match status" value="1"/>
</dbReference>
<name>A0A382GNJ4_9ZZZZ</name>
<organism evidence="2">
    <name type="scientific">marine metagenome</name>
    <dbReference type="NCBI Taxonomy" id="408172"/>
    <lineage>
        <taxon>unclassified sequences</taxon>
        <taxon>metagenomes</taxon>
        <taxon>ecological metagenomes</taxon>
    </lineage>
</organism>
<dbReference type="InterPro" id="IPR052514">
    <property type="entry name" value="SAM-dependent_MTase"/>
</dbReference>
<sequence>MEVDGWRTFRKDISLRGAKKFSGGNISNYSLDQINQAIELCTQKRTAVDVGAHIGIITTQLSRLFKYVHGFEIDHDIRPHLIYNLMKHGVTNVTIHDTGLGQTKTQVDLHKDNKSFSTHIIPNSVGEYKIQPMDDLGLQDVDFIKLDCEGYEPLVIKGAMKTIMKFKPVILYECKDHPKRYGESYHKDSVLELLSPYYRLVKRVGRGSKNAIIEFK</sequence>
<protein>
    <recommendedName>
        <fullName evidence="1">Methyltransferase FkbM domain-containing protein</fullName>
    </recommendedName>
</protein>
<dbReference type="InterPro" id="IPR006342">
    <property type="entry name" value="FkbM_mtfrase"/>
</dbReference>
<dbReference type="EMBL" id="UINC01056539">
    <property type="protein sequence ID" value="SVB76696.1"/>
    <property type="molecule type" value="Genomic_DNA"/>
</dbReference>
<dbReference type="NCBIfam" id="TIGR01444">
    <property type="entry name" value="fkbM_fam"/>
    <property type="match status" value="1"/>
</dbReference>
<feature type="domain" description="Methyltransferase FkbM" evidence="1">
    <location>
        <begin position="49"/>
        <end position="188"/>
    </location>
</feature>
<proteinExistence type="predicted"/>
<dbReference type="Pfam" id="PF05050">
    <property type="entry name" value="Methyltransf_21"/>
    <property type="match status" value="1"/>
</dbReference>
<gene>
    <name evidence="2" type="ORF">METZ01_LOCUS229550</name>
</gene>
<reference evidence="2" key="1">
    <citation type="submission" date="2018-05" db="EMBL/GenBank/DDBJ databases">
        <authorList>
            <person name="Lanie J.A."/>
            <person name="Ng W.-L."/>
            <person name="Kazmierczak K.M."/>
            <person name="Andrzejewski T.M."/>
            <person name="Davidsen T.M."/>
            <person name="Wayne K.J."/>
            <person name="Tettelin H."/>
            <person name="Glass J.I."/>
            <person name="Rusch D."/>
            <person name="Podicherti R."/>
            <person name="Tsui H.-C.T."/>
            <person name="Winkler M.E."/>
        </authorList>
    </citation>
    <scope>NUCLEOTIDE SEQUENCE</scope>
</reference>
<dbReference type="AlphaFoldDB" id="A0A382GNJ4"/>
<dbReference type="PANTHER" id="PTHR34203">
    <property type="entry name" value="METHYLTRANSFERASE, FKBM FAMILY PROTEIN"/>
    <property type="match status" value="1"/>
</dbReference>